<organism evidence="8 9">
    <name type="scientific">Bradyrhizobium guangdongense</name>
    <dbReference type="NCBI Taxonomy" id="1325090"/>
    <lineage>
        <taxon>Bacteria</taxon>
        <taxon>Pseudomonadati</taxon>
        <taxon>Pseudomonadota</taxon>
        <taxon>Alphaproteobacteria</taxon>
        <taxon>Hyphomicrobiales</taxon>
        <taxon>Nitrobacteraceae</taxon>
        <taxon>Bradyrhizobium</taxon>
    </lineage>
</organism>
<comment type="caution">
    <text evidence="8">The sequence shown here is derived from an EMBL/GenBank/DDBJ whole genome shotgun (WGS) entry which is preliminary data.</text>
</comment>
<keyword evidence="5 7" id="KW-0472">Membrane</keyword>
<evidence type="ECO:0000256" key="7">
    <source>
        <dbReference type="SAM" id="Phobius"/>
    </source>
</evidence>
<evidence type="ECO:0000313" key="9">
    <source>
        <dbReference type="Proteomes" id="UP000625079"/>
    </source>
</evidence>
<evidence type="ECO:0008006" key="10">
    <source>
        <dbReference type="Google" id="ProtNLM"/>
    </source>
</evidence>
<gene>
    <name evidence="8" type="ORF">GCM10010987_66870</name>
</gene>
<proteinExistence type="predicted"/>
<feature type="region of interest" description="Disordered" evidence="6">
    <location>
        <begin position="1"/>
        <end position="39"/>
    </location>
</feature>
<feature type="transmembrane region" description="Helical" evidence="7">
    <location>
        <begin position="292"/>
        <end position="316"/>
    </location>
</feature>
<dbReference type="PANTHER" id="PTHR30213:SF0">
    <property type="entry name" value="UPF0761 MEMBRANE PROTEIN YIHY"/>
    <property type="match status" value="1"/>
</dbReference>
<evidence type="ECO:0000313" key="8">
    <source>
        <dbReference type="EMBL" id="GGI31931.1"/>
    </source>
</evidence>
<comment type="subcellular location">
    <subcellularLocation>
        <location evidence="1">Cell membrane</location>
        <topology evidence="1">Multi-pass membrane protein</topology>
    </subcellularLocation>
</comment>
<sequence length="346" mass="37481">MPHPVRLAPLAGRGRRAARAAGEGDSPRKRGEAKAGRKRSKSNIALGHAVKAIRTIYCVVEDAFYTFLADDGWAIASHIALSTLMALFPFLIVLTSLAGFFGSKELADQAASLMLQVWPKQVADSISGEVHDVLTTTRSGVLTVGAVLSVYFASNGVEALRVALNRAYAVVEMRRWYWLRLESIGYTLVAAFTALAMAFLIVLGPLIIEAARRHIPLFVESNESILTWLRYGITIGALVVALFILHAWLPAGRRSFLQILPGIVFTMVASLISGVVFGQYLARFANNYVTMYAGLASVIIALVFLYFIAAIFVYGGELNAAIIKSRLPHGVSLQAAQSLKPAETQA</sequence>
<dbReference type="Proteomes" id="UP000625079">
    <property type="component" value="Unassembled WGS sequence"/>
</dbReference>
<protein>
    <recommendedName>
        <fullName evidence="10">YihY/virulence factor BrkB family protein</fullName>
    </recommendedName>
</protein>
<evidence type="ECO:0000256" key="4">
    <source>
        <dbReference type="ARBA" id="ARBA00022989"/>
    </source>
</evidence>
<dbReference type="GO" id="GO:0005886">
    <property type="term" value="C:plasma membrane"/>
    <property type="evidence" value="ECO:0007669"/>
    <property type="project" value="UniProtKB-SubCell"/>
</dbReference>
<evidence type="ECO:0000256" key="2">
    <source>
        <dbReference type="ARBA" id="ARBA00022475"/>
    </source>
</evidence>
<evidence type="ECO:0000256" key="1">
    <source>
        <dbReference type="ARBA" id="ARBA00004651"/>
    </source>
</evidence>
<accession>A0AA87WEC6</accession>
<evidence type="ECO:0000256" key="3">
    <source>
        <dbReference type="ARBA" id="ARBA00022692"/>
    </source>
</evidence>
<dbReference type="PANTHER" id="PTHR30213">
    <property type="entry name" value="INNER MEMBRANE PROTEIN YHJD"/>
    <property type="match status" value="1"/>
</dbReference>
<dbReference type="Pfam" id="PF03631">
    <property type="entry name" value="Virul_fac_BrkB"/>
    <property type="match status" value="1"/>
</dbReference>
<feature type="transmembrane region" description="Helical" evidence="7">
    <location>
        <begin position="228"/>
        <end position="249"/>
    </location>
</feature>
<dbReference type="AlphaFoldDB" id="A0AA87WEC6"/>
<name>A0AA87WEC6_9BRAD</name>
<keyword evidence="2" id="KW-1003">Cell membrane</keyword>
<dbReference type="EMBL" id="BMHC01000022">
    <property type="protein sequence ID" value="GGI31931.1"/>
    <property type="molecule type" value="Genomic_DNA"/>
</dbReference>
<feature type="transmembrane region" description="Helical" evidence="7">
    <location>
        <begin position="75"/>
        <end position="101"/>
    </location>
</feature>
<feature type="transmembrane region" description="Helical" evidence="7">
    <location>
        <begin position="183"/>
        <end position="208"/>
    </location>
</feature>
<feature type="transmembrane region" description="Helical" evidence="7">
    <location>
        <begin position="256"/>
        <end position="280"/>
    </location>
</feature>
<keyword evidence="4 7" id="KW-1133">Transmembrane helix</keyword>
<evidence type="ECO:0000256" key="6">
    <source>
        <dbReference type="SAM" id="MobiDB-lite"/>
    </source>
</evidence>
<feature type="compositionally biased region" description="Basic and acidic residues" evidence="6">
    <location>
        <begin position="25"/>
        <end position="35"/>
    </location>
</feature>
<keyword evidence="3 7" id="KW-0812">Transmembrane</keyword>
<reference evidence="8" key="1">
    <citation type="journal article" date="2014" name="Int. J. Syst. Evol. Microbiol.">
        <title>Complete genome sequence of Corynebacterium casei LMG S-19264T (=DSM 44701T), isolated from a smear-ripened cheese.</title>
        <authorList>
            <consortium name="US DOE Joint Genome Institute (JGI-PGF)"/>
            <person name="Walter F."/>
            <person name="Albersmeier A."/>
            <person name="Kalinowski J."/>
            <person name="Ruckert C."/>
        </authorList>
    </citation>
    <scope>NUCLEOTIDE SEQUENCE</scope>
    <source>
        <strain evidence="8">CGMCC 1.15034</strain>
    </source>
</reference>
<reference evidence="8" key="2">
    <citation type="submission" date="2022-12" db="EMBL/GenBank/DDBJ databases">
        <authorList>
            <person name="Sun Q."/>
            <person name="Zhou Y."/>
        </authorList>
    </citation>
    <scope>NUCLEOTIDE SEQUENCE</scope>
    <source>
        <strain evidence="8">CGMCC 1.15034</strain>
    </source>
</reference>
<evidence type="ECO:0000256" key="5">
    <source>
        <dbReference type="ARBA" id="ARBA00023136"/>
    </source>
</evidence>
<dbReference type="InterPro" id="IPR017039">
    <property type="entry name" value="Virul_fac_BrkB"/>
</dbReference>